<evidence type="ECO:0000313" key="5">
    <source>
        <dbReference type="EMBL" id="MDT0594207.1"/>
    </source>
</evidence>
<feature type="domain" description="Big-1" evidence="4">
    <location>
        <begin position="444"/>
        <end position="538"/>
    </location>
</feature>
<feature type="chain" id="PRO_5046274640" evidence="3">
    <location>
        <begin position="24"/>
        <end position="760"/>
    </location>
</feature>
<protein>
    <submittedName>
        <fullName evidence="5">Ig-like domain-containing protein</fullName>
    </submittedName>
</protein>
<dbReference type="PROSITE" id="PS51127">
    <property type="entry name" value="BIG1"/>
    <property type="match status" value="3"/>
</dbReference>
<dbReference type="EMBL" id="JAVRHX010000001">
    <property type="protein sequence ID" value="MDT0594207.1"/>
    <property type="molecule type" value="Genomic_DNA"/>
</dbReference>
<gene>
    <name evidence="5" type="ORF">RM552_05070</name>
</gene>
<evidence type="ECO:0000259" key="4">
    <source>
        <dbReference type="PROSITE" id="PS51127"/>
    </source>
</evidence>
<reference evidence="5 6" key="1">
    <citation type="submission" date="2023-09" db="EMBL/GenBank/DDBJ databases">
        <authorList>
            <person name="Rey-Velasco X."/>
        </authorList>
    </citation>
    <scope>NUCLEOTIDE SEQUENCE [LARGE SCALE GENOMIC DNA]</scope>
    <source>
        <strain evidence="5 6">P117</strain>
    </source>
</reference>
<keyword evidence="3" id="KW-0732">Signal</keyword>
<comment type="similarity">
    <text evidence="1">Belongs to the intimin/invasin family.</text>
</comment>
<comment type="caution">
    <text evidence="5">The sequence shown here is derived from an EMBL/GenBank/DDBJ whole genome shotgun (WGS) entry which is preliminary data.</text>
</comment>
<dbReference type="PROSITE" id="PS51257">
    <property type="entry name" value="PROKAR_LIPOPROTEIN"/>
    <property type="match status" value="1"/>
</dbReference>
<dbReference type="InterPro" id="IPR013783">
    <property type="entry name" value="Ig-like_fold"/>
</dbReference>
<organism evidence="5 6">
    <name type="scientific">Glaciecola petra</name>
    <dbReference type="NCBI Taxonomy" id="3075602"/>
    <lineage>
        <taxon>Bacteria</taxon>
        <taxon>Pseudomonadati</taxon>
        <taxon>Pseudomonadota</taxon>
        <taxon>Gammaproteobacteria</taxon>
        <taxon>Alteromonadales</taxon>
        <taxon>Alteromonadaceae</taxon>
        <taxon>Glaciecola</taxon>
    </lineage>
</organism>
<keyword evidence="6" id="KW-1185">Reference proteome</keyword>
<feature type="compositionally biased region" description="Polar residues" evidence="2">
    <location>
        <begin position="749"/>
        <end position="760"/>
    </location>
</feature>
<dbReference type="RefSeq" id="WP_311367688.1">
    <property type="nucleotide sequence ID" value="NZ_JAVRHX010000001.1"/>
</dbReference>
<name>A0ABU2ZNK1_9ALTE</name>
<dbReference type="Pfam" id="PF02369">
    <property type="entry name" value="Big_1"/>
    <property type="match status" value="2"/>
</dbReference>
<dbReference type="InterPro" id="IPR003344">
    <property type="entry name" value="Big_1_dom"/>
</dbReference>
<evidence type="ECO:0000256" key="1">
    <source>
        <dbReference type="ARBA" id="ARBA00010116"/>
    </source>
</evidence>
<sequence length="760" mass="78864">MKIAKLILLNFAILLLVACGGSSEPLTREGPNTDEGGDSPDSTPVISLSLDIVDSQGSSATQLAEGSPLTLNATVTDDAGVAQAGLVVTFTLSTTQLATFSTDTGTALTNEQGVATMIMTVGDLSGSGTVTASVPNATPVEKGFESMGTQQQTPFTLELYANAVQLASSGGDQIELIAVVKNEQNILLPSVSVAFSADQDASLSNIDLQTGDDGTARAMLTTQNNKENRQISVVANTATLSQSLNIDVVGTEVNLNGASSVIINDSAPITIVLSDSDGNGISNEQVQLTTDIGQLDNNAPITGQNGQVTVNFSSPVSGTATVTASALNANATFNIVVQQDDFSFFNIPTENLALSTQHAIDLRWFKNNAAFANGTVEVTTSRGIISVNGIESNTTVTNAQGIASVTISSDFAGPATVSAIGVDSEGNQVSARAVVEFVASTVDKIFVDATPDLIGPEGQTSTITAILRDDRGNLVKGKVVNFRLISDASGGSVSPNTAITDSNGIASTVYTSNAVSGDNGVTIGAESDGIESTTDLTVGDRAFDISLGTGNAIINEDGVTYIKEFAVFVTDSSGRPVANAELTASVVPTQADAYSKGYWVWNEDDNVYFAVVSVVDAFGNALACPNEDVNQDGILERSEDTNQNGVLDEGEDLNNNGLLDLNEDNNNDGLLTPGNTATVNFRNNVSRTDEFGQAIVQLRYAKQFAYWSKVTLSVFGQSAGTESMEAQNFSLSIAADDLTTRANPPPSNPFGSSTTCADNL</sequence>
<dbReference type="SUPFAM" id="SSF49373">
    <property type="entry name" value="Invasin/intimin cell-adhesion fragments"/>
    <property type="match status" value="5"/>
</dbReference>
<evidence type="ECO:0000256" key="3">
    <source>
        <dbReference type="SAM" id="SignalP"/>
    </source>
</evidence>
<feature type="domain" description="Big-1" evidence="4">
    <location>
        <begin position="52"/>
        <end position="156"/>
    </location>
</feature>
<feature type="signal peptide" evidence="3">
    <location>
        <begin position="1"/>
        <end position="23"/>
    </location>
</feature>
<feature type="region of interest" description="Disordered" evidence="2">
    <location>
        <begin position="738"/>
        <end position="760"/>
    </location>
</feature>
<proteinExistence type="inferred from homology"/>
<feature type="region of interest" description="Disordered" evidence="2">
    <location>
        <begin position="24"/>
        <end position="44"/>
    </location>
</feature>
<evidence type="ECO:0000256" key="2">
    <source>
        <dbReference type="SAM" id="MobiDB-lite"/>
    </source>
</evidence>
<evidence type="ECO:0000313" key="6">
    <source>
        <dbReference type="Proteomes" id="UP001253545"/>
    </source>
</evidence>
<dbReference type="Proteomes" id="UP001253545">
    <property type="component" value="Unassembled WGS sequence"/>
</dbReference>
<accession>A0ABU2ZNK1</accession>
<feature type="domain" description="Big-1" evidence="4">
    <location>
        <begin position="252"/>
        <end position="345"/>
    </location>
</feature>
<dbReference type="InterPro" id="IPR008964">
    <property type="entry name" value="Invasin/intimin_cell_adhesion"/>
</dbReference>
<dbReference type="Gene3D" id="2.60.40.10">
    <property type="entry name" value="Immunoglobulins"/>
    <property type="match status" value="5"/>
</dbReference>
<dbReference type="SMART" id="SM00634">
    <property type="entry name" value="BID_1"/>
    <property type="match status" value="3"/>
</dbReference>